<name>B8DZH9_DICTD</name>
<dbReference type="Pfam" id="PF09484">
    <property type="entry name" value="Cas_TM1802"/>
    <property type="match status" value="1"/>
</dbReference>
<dbReference type="STRING" id="515635.Dtur_0624"/>
<dbReference type="KEGG" id="dtu:Dtur_0624"/>
<keyword evidence="2" id="KW-1185">Reference proteome</keyword>
<evidence type="ECO:0000313" key="2">
    <source>
        <dbReference type="Proteomes" id="UP000007719"/>
    </source>
</evidence>
<dbReference type="AlphaFoldDB" id="B8DZH9"/>
<dbReference type="eggNOG" id="ENOG502Z952">
    <property type="taxonomic scope" value="Bacteria"/>
</dbReference>
<gene>
    <name evidence="1" type="ordered locus">Dtur_0624</name>
</gene>
<dbReference type="InterPro" id="IPR013420">
    <property type="entry name" value="CRISPR-assoc_prot_Cas8b/Csh1_C"/>
</dbReference>
<dbReference type="NCBIfam" id="TIGR02591">
    <property type="entry name" value="cas_Csh1"/>
    <property type="match status" value="1"/>
</dbReference>
<dbReference type="EnsemblBacteria" id="ACK41912">
    <property type="protein sequence ID" value="ACK41912"/>
    <property type="gene ID" value="Dtur_0624"/>
</dbReference>
<dbReference type="PATRIC" id="fig|515635.4.peg.661"/>
<organism evidence="1 2">
    <name type="scientific">Dictyoglomus turgidum (strain DSM 6724 / Z-1310)</name>
    <dbReference type="NCBI Taxonomy" id="515635"/>
    <lineage>
        <taxon>Bacteria</taxon>
        <taxon>Pseudomonadati</taxon>
        <taxon>Dictyoglomota</taxon>
        <taxon>Dictyoglomia</taxon>
        <taxon>Dictyoglomales</taxon>
        <taxon>Dictyoglomaceae</taxon>
        <taxon>Dictyoglomus</taxon>
    </lineage>
</organism>
<dbReference type="EMBL" id="CP001251">
    <property type="protein sequence ID" value="ACK41912.1"/>
    <property type="molecule type" value="Genomic_DNA"/>
</dbReference>
<dbReference type="RefSeq" id="WP_012582997.1">
    <property type="nucleotide sequence ID" value="NC_011661.1"/>
</dbReference>
<evidence type="ECO:0000313" key="1">
    <source>
        <dbReference type="EMBL" id="ACK41912.1"/>
    </source>
</evidence>
<dbReference type="Proteomes" id="UP000007719">
    <property type="component" value="Chromosome"/>
</dbReference>
<dbReference type="NCBIfam" id="TIGR02556">
    <property type="entry name" value="cas_TM1802"/>
    <property type="match status" value="1"/>
</dbReference>
<proteinExistence type="predicted"/>
<sequence>MLDAVKEIGDIILGKKISDPLQTLLEDPNAERKYKNVFCLTFEEREGKYQYKGIEREEYSTDKLVRYLYRGGPNNGANFSPSTKVTEIDKTLKNKIIGWFKEVLSNKNIKLSTEERAFLENLSKEIMNNTEKLIKEYNELIKEIPKKEGGIFLTFKFRSPHKIEYLGDKEVFVRILQDLLRIREGKKGSTIGICSICLEEKEVSVGDGIYTFFTVDKPGFIAGGFKEKEAWKNFPLCEDCRRSLEKGKEYINKELTFKLGGLSYQLIPKFVIGKEFVKEDVLNTFFETNKLINLRKREAKKYLTDEEDILNYLSFVEDNLTLNFLFIERRQSAEKILALIEDVLPSRLRTIFNIKDKIDKLFEIDFTFRNLWTFFSKSDPNNRDQDLINYFLDIVDRIFKARPIDKNFLMQFIMKRVRIAFVREEYFPQVVKDAIMSLLFLTYLNLIQMEVKLMDEERLFDPVFKRFSPTFDHPVKKGLFLLGALTQMLLNIQYSQRESTPFRKQLKSLKMEEKDFKGLLPKVINKLQEYDAFDKGKQKIAEEASYYLLQAGDNWKLSNDELNFYFVCGMNLLPEITSIVYEKTN</sequence>
<reference evidence="2" key="1">
    <citation type="journal article" date="2016" name="Front. Microbiol.">
        <title>The complete genome sequence of hyperthermophile Dictyoglomus turgidum DSM 6724 reveals a specialized carbohydrate fermentor.</title>
        <authorList>
            <person name="Brumm P.J."/>
            <person name="Gowda K."/>
            <person name="Robb F.T."/>
            <person name="Mead D.A."/>
        </authorList>
    </citation>
    <scope>NUCLEOTIDE SEQUENCE [LARGE SCALE GENOMIC DNA]</scope>
    <source>
        <strain evidence="2">DSM 6724 / Z-1310</strain>
    </source>
</reference>
<protein>
    <submittedName>
        <fullName evidence="1">CRISPR-associated protein, TM1802 family</fullName>
    </submittedName>
</protein>
<dbReference type="OrthoDB" id="5422815at2"/>
<dbReference type="InterPro" id="IPR013389">
    <property type="entry name" value="CRISPR-assoc_prot_Cas8b"/>
</dbReference>
<dbReference type="HOGENOM" id="CLU_475498_0_0_0"/>
<accession>B8DZH9</accession>
<dbReference type="InParanoid" id="B8DZH9"/>